<dbReference type="AlphaFoldDB" id="B5D212"/>
<evidence type="ECO:0000256" key="2">
    <source>
        <dbReference type="ARBA" id="ARBA00023125"/>
    </source>
</evidence>
<dbReference type="SUPFAM" id="SSF52172">
    <property type="entry name" value="CheY-like"/>
    <property type="match status" value="1"/>
</dbReference>
<reference evidence="6 7" key="1">
    <citation type="submission" date="2008-08" db="EMBL/GenBank/DDBJ databases">
        <title>Draft genome sequence of Bacteroides plebeius (DSM 17135).</title>
        <authorList>
            <person name="Sudarsanam P."/>
            <person name="Ley R."/>
            <person name="Guruge J."/>
            <person name="Turnbaugh P.J."/>
            <person name="Mahowald M."/>
            <person name="Liep D."/>
            <person name="Gordon J."/>
        </authorList>
    </citation>
    <scope>NUCLEOTIDE SEQUENCE [LARGE SCALE GENOMIC DNA]</scope>
    <source>
        <strain evidence="7">DSM 17135 / JCM 12973 / M2</strain>
    </source>
</reference>
<dbReference type="eggNOG" id="COG2197">
    <property type="taxonomic scope" value="Bacteria"/>
</dbReference>
<evidence type="ECO:0000256" key="3">
    <source>
        <dbReference type="PROSITE-ProRule" id="PRU00169"/>
    </source>
</evidence>
<dbReference type="InterPro" id="IPR058245">
    <property type="entry name" value="NreC/VraR/RcsB-like_REC"/>
</dbReference>
<evidence type="ECO:0000313" key="7">
    <source>
        <dbReference type="Proteomes" id="UP000003452"/>
    </source>
</evidence>
<dbReference type="Proteomes" id="UP000003452">
    <property type="component" value="Unassembled WGS sequence"/>
</dbReference>
<feature type="domain" description="HTH luxR-type" evidence="4">
    <location>
        <begin position="147"/>
        <end position="212"/>
    </location>
</feature>
<dbReference type="SMART" id="SM00421">
    <property type="entry name" value="HTH_LUXR"/>
    <property type="match status" value="1"/>
</dbReference>
<dbReference type="Gene3D" id="1.10.10.10">
    <property type="entry name" value="Winged helix-like DNA-binding domain superfamily/Winged helix DNA-binding domain"/>
    <property type="match status" value="1"/>
</dbReference>
<comment type="caution">
    <text evidence="6">The sequence shown here is derived from an EMBL/GenBank/DDBJ whole genome shotgun (WGS) entry which is preliminary data.</text>
</comment>
<dbReference type="SMART" id="SM00448">
    <property type="entry name" value="REC"/>
    <property type="match status" value="1"/>
</dbReference>
<dbReference type="EMBL" id="ABQC02000023">
    <property type="protein sequence ID" value="EDY94605.1"/>
    <property type="molecule type" value="Genomic_DNA"/>
</dbReference>
<dbReference type="HOGENOM" id="CLU_000445_90_10_10"/>
<dbReference type="OrthoDB" id="9797341at2"/>
<dbReference type="InterPro" id="IPR016032">
    <property type="entry name" value="Sig_transdc_resp-reg_C-effctor"/>
</dbReference>
<evidence type="ECO:0000259" key="4">
    <source>
        <dbReference type="PROSITE" id="PS50043"/>
    </source>
</evidence>
<dbReference type="GO" id="GO:0003677">
    <property type="term" value="F:DNA binding"/>
    <property type="evidence" value="ECO:0007669"/>
    <property type="project" value="UniProtKB-KW"/>
</dbReference>
<dbReference type="PROSITE" id="PS50043">
    <property type="entry name" value="HTH_LUXR_2"/>
    <property type="match status" value="1"/>
</dbReference>
<organism evidence="6 7">
    <name type="scientific">Phocaeicola plebeius (strain DSM 17135 / JCM 12973 / CCUG 54634 / M2)</name>
    <name type="common">Bacteroides plebeius</name>
    <dbReference type="NCBI Taxonomy" id="484018"/>
    <lineage>
        <taxon>Bacteria</taxon>
        <taxon>Pseudomonadati</taxon>
        <taxon>Bacteroidota</taxon>
        <taxon>Bacteroidia</taxon>
        <taxon>Bacteroidales</taxon>
        <taxon>Bacteroidaceae</taxon>
        <taxon>Phocaeicola</taxon>
    </lineage>
</organism>
<dbReference type="GO" id="GO:0006355">
    <property type="term" value="P:regulation of DNA-templated transcription"/>
    <property type="evidence" value="ECO:0007669"/>
    <property type="project" value="InterPro"/>
</dbReference>
<dbReference type="PANTHER" id="PTHR43214:SF43">
    <property type="entry name" value="TWO-COMPONENT RESPONSE REGULATOR"/>
    <property type="match status" value="1"/>
</dbReference>
<dbReference type="Pfam" id="PF00072">
    <property type="entry name" value="Response_reg"/>
    <property type="match status" value="1"/>
</dbReference>
<dbReference type="PRINTS" id="PR00038">
    <property type="entry name" value="HTHLUXR"/>
</dbReference>
<dbReference type="CDD" id="cd06170">
    <property type="entry name" value="LuxR_C_like"/>
    <property type="match status" value="1"/>
</dbReference>
<accession>B5D212</accession>
<keyword evidence="2" id="KW-0238">DNA-binding</keyword>
<dbReference type="GeneID" id="43185733"/>
<evidence type="ECO:0000313" key="6">
    <source>
        <dbReference type="EMBL" id="EDY94605.1"/>
    </source>
</evidence>
<evidence type="ECO:0000259" key="5">
    <source>
        <dbReference type="PROSITE" id="PS50110"/>
    </source>
</evidence>
<protein>
    <submittedName>
        <fullName evidence="6">Response regulator receiver domain protein</fullName>
    </submittedName>
</protein>
<dbReference type="SUPFAM" id="SSF46894">
    <property type="entry name" value="C-terminal effector domain of the bipartite response regulators"/>
    <property type="match status" value="1"/>
</dbReference>
<feature type="domain" description="Response regulatory" evidence="5">
    <location>
        <begin position="3"/>
        <end position="120"/>
    </location>
</feature>
<name>B5D212_PHOPM</name>
<dbReference type="InterPro" id="IPR036388">
    <property type="entry name" value="WH-like_DNA-bd_sf"/>
</dbReference>
<dbReference type="PROSITE" id="PS50110">
    <property type="entry name" value="RESPONSE_REGULATORY"/>
    <property type="match status" value="1"/>
</dbReference>
<dbReference type="PANTHER" id="PTHR43214">
    <property type="entry name" value="TWO-COMPONENT RESPONSE REGULATOR"/>
    <property type="match status" value="1"/>
</dbReference>
<sequence>MIKIFIVDDSEIHLEGMKSILKHSDNLTVTATAQTAGEAKQLLRKEKYDLAILDISLEEETDGLDLAHFIKTTFPDMPIIILSHYKDIHYIIQSLKMQLNGYLAKDTQAEELICAIQTVVQGKGFYFGNTISYNDIIKAFGGEENVKKRKPYELTDRELEVIQLLANGYTSKEIANELNIDRNTVETYKDRIKSKLDCKSAIEIVVFAYKNKLIH</sequence>
<reference evidence="6 7" key="2">
    <citation type="submission" date="2008-08" db="EMBL/GenBank/DDBJ databases">
        <authorList>
            <person name="Fulton L."/>
            <person name="Clifton S."/>
            <person name="Fulton B."/>
            <person name="Xu J."/>
            <person name="Minx P."/>
            <person name="Pepin K.H."/>
            <person name="Johnson M."/>
            <person name="Thiruvilangam P."/>
            <person name="Bhonagiri V."/>
            <person name="Nash W.E."/>
            <person name="Mardis E.R."/>
            <person name="Wilson R.K."/>
        </authorList>
    </citation>
    <scope>NUCLEOTIDE SEQUENCE [LARGE SCALE GENOMIC DNA]</scope>
    <source>
        <strain evidence="7">DSM 17135 / JCM 12973 / M2</strain>
    </source>
</reference>
<keyword evidence="1 3" id="KW-0597">Phosphoprotein</keyword>
<dbReference type="PROSITE" id="PS00622">
    <property type="entry name" value="HTH_LUXR_1"/>
    <property type="match status" value="1"/>
</dbReference>
<dbReference type="InterPro" id="IPR001789">
    <property type="entry name" value="Sig_transdc_resp-reg_receiver"/>
</dbReference>
<dbReference type="InterPro" id="IPR000792">
    <property type="entry name" value="Tscrpt_reg_LuxR_C"/>
</dbReference>
<dbReference type="Gene3D" id="3.40.50.2300">
    <property type="match status" value="1"/>
</dbReference>
<dbReference type="InterPro" id="IPR011006">
    <property type="entry name" value="CheY-like_superfamily"/>
</dbReference>
<gene>
    <name evidence="6" type="ORF">BACPLE_03013</name>
</gene>
<proteinExistence type="predicted"/>
<feature type="modified residue" description="4-aspartylphosphate" evidence="3">
    <location>
        <position position="54"/>
    </location>
</feature>
<dbReference type="GO" id="GO:0000160">
    <property type="term" value="P:phosphorelay signal transduction system"/>
    <property type="evidence" value="ECO:0007669"/>
    <property type="project" value="InterPro"/>
</dbReference>
<dbReference type="RefSeq" id="WP_007563050.1">
    <property type="nucleotide sequence ID" value="NZ_DS990133.1"/>
</dbReference>
<dbReference type="Pfam" id="PF00196">
    <property type="entry name" value="GerE"/>
    <property type="match status" value="1"/>
</dbReference>
<evidence type="ECO:0000256" key="1">
    <source>
        <dbReference type="ARBA" id="ARBA00022553"/>
    </source>
</evidence>
<dbReference type="InterPro" id="IPR039420">
    <property type="entry name" value="WalR-like"/>
</dbReference>
<dbReference type="CDD" id="cd17535">
    <property type="entry name" value="REC_NarL-like"/>
    <property type="match status" value="1"/>
</dbReference>